<dbReference type="PANTHER" id="PTHR44757">
    <property type="entry name" value="DIGUANYLATE CYCLASE DGCP"/>
    <property type="match status" value="1"/>
</dbReference>
<evidence type="ECO:0000313" key="5">
    <source>
        <dbReference type="EMBL" id="GLT21816.1"/>
    </source>
</evidence>
<dbReference type="InterPro" id="IPR035965">
    <property type="entry name" value="PAS-like_dom_sf"/>
</dbReference>
<keyword evidence="6" id="KW-1185">Reference proteome</keyword>
<dbReference type="InterPro" id="IPR029787">
    <property type="entry name" value="Nucleotide_cyclase"/>
</dbReference>
<protein>
    <recommendedName>
        <fullName evidence="7">Diguanylate cyclase</fullName>
    </recommendedName>
</protein>
<organism evidence="5 6">
    <name type="scientific">Zoogloea oryzae</name>
    <dbReference type="NCBI Taxonomy" id="310767"/>
    <lineage>
        <taxon>Bacteria</taxon>
        <taxon>Pseudomonadati</taxon>
        <taxon>Pseudomonadota</taxon>
        <taxon>Betaproteobacteria</taxon>
        <taxon>Rhodocyclales</taxon>
        <taxon>Zoogloeaceae</taxon>
        <taxon>Zoogloea</taxon>
    </lineage>
</organism>
<dbReference type="NCBIfam" id="TIGR00254">
    <property type="entry name" value="GGDEF"/>
    <property type="match status" value="1"/>
</dbReference>
<feature type="chain" id="PRO_5045827831" description="Diguanylate cyclase" evidence="1">
    <location>
        <begin position="34"/>
        <end position="550"/>
    </location>
</feature>
<dbReference type="InterPro" id="IPR052155">
    <property type="entry name" value="Biofilm_reg_signaling"/>
</dbReference>
<dbReference type="Pfam" id="PF08448">
    <property type="entry name" value="PAS_4"/>
    <property type="match status" value="1"/>
</dbReference>
<dbReference type="InterPro" id="IPR000700">
    <property type="entry name" value="PAS-assoc_C"/>
</dbReference>
<dbReference type="SUPFAM" id="SSF55785">
    <property type="entry name" value="PYP-like sensor domain (PAS domain)"/>
    <property type="match status" value="2"/>
</dbReference>
<dbReference type="InterPro" id="IPR013767">
    <property type="entry name" value="PAS_fold"/>
</dbReference>
<feature type="domain" description="PAS" evidence="2">
    <location>
        <begin position="119"/>
        <end position="172"/>
    </location>
</feature>
<evidence type="ECO:0000259" key="2">
    <source>
        <dbReference type="PROSITE" id="PS50112"/>
    </source>
</evidence>
<evidence type="ECO:0000259" key="4">
    <source>
        <dbReference type="PROSITE" id="PS50887"/>
    </source>
</evidence>
<dbReference type="InterPro" id="IPR043128">
    <property type="entry name" value="Rev_trsase/Diguanyl_cyclase"/>
</dbReference>
<dbReference type="SUPFAM" id="SSF55073">
    <property type="entry name" value="Nucleotide cyclase"/>
    <property type="match status" value="1"/>
</dbReference>
<dbReference type="EMBL" id="BSPX01000013">
    <property type="protein sequence ID" value="GLT21816.1"/>
    <property type="molecule type" value="Genomic_DNA"/>
</dbReference>
<dbReference type="InterPro" id="IPR000014">
    <property type="entry name" value="PAS"/>
</dbReference>
<dbReference type="CDD" id="cd01949">
    <property type="entry name" value="GGDEF"/>
    <property type="match status" value="1"/>
</dbReference>
<dbReference type="InterPro" id="IPR000160">
    <property type="entry name" value="GGDEF_dom"/>
</dbReference>
<gene>
    <name evidence="5" type="ORF">GCM10007933_12700</name>
</gene>
<sequence length="550" mass="61108">MSFRLLRLVFPFRIRQLAGVGLALALPAAPAWAALPEAFASPVVTICAGLAAMLGTGGGIYLMLLRRRLAACEAELAALRAAPVVQPTAGALLAPLPAEGISRHFQRAVADGLNLEGWVDREGRFFWVSQVIERYTGRSAAEVLAGDFVDLVVYERDRSYCRDQIRRALADEQISEFELRLISGNRGVQWISCHWQPIRDGEGLLLGLRVTMSDVQARKEAEFKLLETVAALRRAQALSEHYLRRSNEERSRLSALLDVVRMGILFMDTDRRVVYCNRALYEIWRMNDGDGFVGVRDVVLQQHVLQFVADPVAFMEHVNHVLSHRMPSEPYEILFSDGRVVTDFSRVVPGPDGGRSLGRIWVFEDVTEQRRVARQLLHMAERDPLTNLYNRRRFHEELARMLADSSRHRECVGLLAIDLDGFKPVNDRFGHQAGDEVLVDLASELGSVVRRNEMFFRLGGDEFAILVPSASASELSELARRLCACIAGMSFNFNNQPAGVTASIGIALSARDGDNPESLIGAADRAMYVAKALGGNCWEFARESVGETVA</sequence>
<feature type="signal peptide" evidence="1">
    <location>
        <begin position="1"/>
        <end position="33"/>
    </location>
</feature>
<dbReference type="NCBIfam" id="TIGR00229">
    <property type="entry name" value="sensory_box"/>
    <property type="match status" value="1"/>
</dbReference>
<evidence type="ECO:0000313" key="6">
    <source>
        <dbReference type="Proteomes" id="UP001157167"/>
    </source>
</evidence>
<dbReference type="InterPro" id="IPR013656">
    <property type="entry name" value="PAS_4"/>
</dbReference>
<dbReference type="CDD" id="cd00130">
    <property type="entry name" value="PAS"/>
    <property type="match status" value="1"/>
</dbReference>
<proteinExistence type="predicted"/>
<name>A0ABQ6F984_9RHOO</name>
<keyword evidence="1" id="KW-0732">Signal</keyword>
<dbReference type="Gene3D" id="3.30.450.20">
    <property type="entry name" value="PAS domain"/>
    <property type="match status" value="2"/>
</dbReference>
<dbReference type="Pfam" id="PF00989">
    <property type="entry name" value="PAS"/>
    <property type="match status" value="1"/>
</dbReference>
<dbReference type="PROSITE" id="PS50113">
    <property type="entry name" value="PAC"/>
    <property type="match status" value="1"/>
</dbReference>
<dbReference type="Pfam" id="PF00990">
    <property type="entry name" value="GGDEF"/>
    <property type="match status" value="1"/>
</dbReference>
<evidence type="ECO:0000259" key="3">
    <source>
        <dbReference type="PROSITE" id="PS50113"/>
    </source>
</evidence>
<reference evidence="6" key="1">
    <citation type="journal article" date="2019" name="Int. J. Syst. Evol. Microbiol.">
        <title>The Global Catalogue of Microorganisms (GCM) 10K type strain sequencing project: providing services to taxonomists for standard genome sequencing and annotation.</title>
        <authorList>
            <consortium name="The Broad Institute Genomics Platform"/>
            <consortium name="The Broad Institute Genome Sequencing Center for Infectious Disease"/>
            <person name="Wu L."/>
            <person name="Ma J."/>
        </authorList>
    </citation>
    <scope>NUCLEOTIDE SEQUENCE [LARGE SCALE GENOMIC DNA]</scope>
    <source>
        <strain evidence="6">NBRC 102407</strain>
    </source>
</reference>
<evidence type="ECO:0008006" key="7">
    <source>
        <dbReference type="Google" id="ProtNLM"/>
    </source>
</evidence>
<comment type="caution">
    <text evidence="5">The sequence shown here is derived from an EMBL/GenBank/DDBJ whole genome shotgun (WGS) entry which is preliminary data.</text>
</comment>
<evidence type="ECO:0000256" key="1">
    <source>
        <dbReference type="SAM" id="SignalP"/>
    </source>
</evidence>
<dbReference type="RefSeq" id="WP_284187204.1">
    <property type="nucleotide sequence ID" value="NZ_BSPX01000013.1"/>
</dbReference>
<accession>A0ABQ6F984</accession>
<dbReference type="Gene3D" id="3.30.70.270">
    <property type="match status" value="1"/>
</dbReference>
<feature type="domain" description="GGDEF" evidence="4">
    <location>
        <begin position="410"/>
        <end position="543"/>
    </location>
</feature>
<feature type="domain" description="PAC" evidence="3">
    <location>
        <begin position="175"/>
        <end position="227"/>
    </location>
</feature>
<dbReference type="SMART" id="SM00267">
    <property type="entry name" value="GGDEF"/>
    <property type="match status" value="1"/>
</dbReference>
<dbReference type="Proteomes" id="UP001157167">
    <property type="component" value="Unassembled WGS sequence"/>
</dbReference>
<dbReference type="PANTHER" id="PTHR44757:SF2">
    <property type="entry name" value="BIOFILM ARCHITECTURE MAINTENANCE PROTEIN MBAA"/>
    <property type="match status" value="1"/>
</dbReference>
<dbReference type="PROSITE" id="PS50112">
    <property type="entry name" value="PAS"/>
    <property type="match status" value="1"/>
</dbReference>
<dbReference type="PROSITE" id="PS50887">
    <property type="entry name" value="GGDEF"/>
    <property type="match status" value="1"/>
</dbReference>